<protein>
    <recommendedName>
        <fullName evidence="8">Cytosine-specific methyltransferase</fullName>
        <ecNumber evidence="8">2.1.1.37</ecNumber>
    </recommendedName>
</protein>
<evidence type="ECO:0000313" key="10">
    <source>
        <dbReference type="Proteomes" id="UP000270342"/>
    </source>
</evidence>
<dbReference type="PANTHER" id="PTHR10629:SF52">
    <property type="entry name" value="DNA (CYTOSINE-5)-METHYLTRANSFERASE 1"/>
    <property type="match status" value="1"/>
</dbReference>
<dbReference type="PROSITE" id="PS51679">
    <property type="entry name" value="SAM_MT_C5"/>
    <property type="match status" value="1"/>
</dbReference>
<dbReference type="InterPro" id="IPR029063">
    <property type="entry name" value="SAM-dependent_MTases_sf"/>
</dbReference>
<dbReference type="Gene3D" id="3.90.120.10">
    <property type="entry name" value="DNA Methylase, subunit A, domain 2"/>
    <property type="match status" value="1"/>
</dbReference>
<dbReference type="Gene3D" id="3.40.50.150">
    <property type="entry name" value="Vaccinia Virus protein VP39"/>
    <property type="match status" value="1"/>
</dbReference>
<dbReference type="Proteomes" id="UP000270342">
    <property type="component" value="Unassembled WGS sequence"/>
</dbReference>
<dbReference type="PANTHER" id="PTHR10629">
    <property type="entry name" value="CYTOSINE-SPECIFIC METHYLTRANSFERASE"/>
    <property type="match status" value="1"/>
</dbReference>
<keyword evidence="4" id="KW-0680">Restriction system</keyword>
<dbReference type="RefSeq" id="WP_121091479.1">
    <property type="nucleotide sequence ID" value="NZ_RBZU01000024.1"/>
</dbReference>
<accession>A0A494X0B8</accession>
<keyword evidence="2 6" id="KW-0808">Transferase</keyword>
<dbReference type="SUPFAM" id="SSF53335">
    <property type="entry name" value="S-adenosyl-L-methionine-dependent methyltransferases"/>
    <property type="match status" value="1"/>
</dbReference>
<dbReference type="GO" id="GO:0003677">
    <property type="term" value="F:DNA binding"/>
    <property type="evidence" value="ECO:0007669"/>
    <property type="project" value="TreeGrafter"/>
</dbReference>
<name>A0A494X0B8_9BURK</name>
<evidence type="ECO:0000256" key="8">
    <source>
        <dbReference type="RuleBase" id="RU000417"/>
    </source>
</evidence>
<dbReference type="PRINTS" id="PR00105">
    <property type="entry name" value="C5METTRFRASE"/>
</dbReference>
<evidence type="ECO:0000256" key="5">
    <source>
        <dbReference type="ARBA" id="ARBA00047422"/>
    </source>
</evidence>
<feature type="active site" evidence="6">
    <location>
        <position position="100"/>
    </location>
</feature>
<evidence type="ECO:0000256" key="2">
    <source>
        <dbReference type="ARBA" id="ARBA00022679"/>
    </source>
</evidence>
<dbReference type="NCBIfam" id="TIGR00675">
    <property type="entry name" value="dcm"/>
    <property type="match status" value="1"/>
</dbReference>
<keyword evidence="1 6" id="KW-0489">Methyltransferase</keyword>
<comment type="caution">
    <text evidence="9">The sequence shown here is derived from an EMBL/GenBank/DDBJ whole genome shotgun (WGS) entry which is preliminary data.</text>
</comment>
<dbReference type="GO" id="GO:0044027">
    <property type="term" value="P:negative regulation of gene expression via chromosomal CpG island methylation"/>
    <property type="evidence" value="ECO:0007669"/>
    <property type="project" value="TreeGrafter"/>
</dbReference>
<sequence length="417" mass="46780">MNKAANNRAPTFVDVFAGCGGLSLGLMQAGWKGLFAIERDENAFATLKHNLLDPKGALRFAWPRWLPKKTHDIHGVLEQHIEELRSLRGKLDMLVGGPPCQGFSTAGRRDPNDPRNRLVRAYLEFVSEVRPKVVLIENVRGITLDFSDERSPSGKVNYAQWIIDELSGLYDVSARLIDTSLFGVPQNRQRFFIIGILKGKKSFGDPFGTVEKMRVDFLKGKGISTIPISSKTAISDLEVFRNEVGPSRDTVGFNEIKYKKPLTSFQKLMNKGANGHLRDTRLARHKPEIEHRFKQLIDICSAEGRLNVSLSSELKLQFGLKKCAIRVLDPDRPSPTITSMPDDLIHYAEPRILTVRENARLQTFPDWFAFQGKYTSGGMRRRAEVPRFTQVANAVPPLAAELFGIAIKAHCFNLPSV</sequence>
<dbReference type="EMBL" id="RBZU01000024">
    <property type="protein sequence ID" value="RKP43780.1"/>
    <property type="molecule type" value="Genomic_DNA"/>
</dbReference>
<comment type="similarity">
    <text evidence="6 7">Belongs to the class I-like SAM-binding methyltransferase superfamily. C5-methyltransferase family.</text>
</comment>
<evidence type="ECO:0000256" key="3">
    <source>
        <dbReference type="ARBA" id="ARBA00022691"/>
    </source>
</evidence>
<proteinExistence type="inferred from homology"/>
<dbReference type="OrthoDB" id="9813719at2"/>
<dbReference type="PROSITE" id="PS00094">
    <property type="entry name" value="C5_MTASE_1"/>
    <property type="match status" value="1"/>
</dbReference>
<dbReference type="EC" id="2.1.1.37" evidence="8"/>
<keyword evidence="10" id="KW-1185">Reference proteome</keyword>
<dbReference type="GO" id="GO:0032259">
    <property type="term" value="P:methylation"/>
    <property type="evidence" value="ECO:0007669"/>
    <property type="project" value="UniProtKB-KW"/>
</dbReference>
<evidence type="ECO:0000256" key="1">
    <source>
        <dbReference type="ARBA" id="ARBA00022603"/>
    </source>
</evidence>
<dbReference type="InterPro" id="IPR050390">
    <property type="entry name" value="C5-Methyltransferase"/>
</dbReference>
<dbReference type="GO" id="GO:0003886">
    <property type="term" value="F:DNA (cytosine-5-)-methyltransferase activity"/>
    <property type="evidence" value="ECO:0007669"/>
    <property type="project" value="UniProtKB-EC"/>
</dbReference>
<dbReference type="AlphaFoldDB" id="A0A494X0B8"/>
<reference evidence="9 10" key="1">
    <citation type="submission" date="2018-10" db="EMBL/GenBank/DDBJ databases">
        <title>Robbsia sp. DHC34, isolated from soil.</title>
        <authorList>
            <person name="Gao Z.-H."/>
            <person name="Qiu L.-H."/>
        </authorList>
    </citation>
    <scope>NUCLEOTIDE SEQUENCE [LARGE SCALE GENOMIC DNA]</scope>
    <source>
        <strain evidence="9 10">DHC34</strain>
    </source>
</reference>
<dbReference type="InterPro" id="IPR018117">
    <property type="entry name" value="C5_DNA_meth_AS"/>
</dbReference>
<gene>
    <name evidence="9" type="ORF">D7S86_28325</name>
</gene>
<dbReference type="GO" id="GO:0009307">
    <property type="term" value="P:DNA restriction-modification system"/>
    <property type="evidence" value="ECO:0007669"/>
    <property type="project" value="UniProtKB-KW"/>
</dbReference>
<dbReference type="InterPro" id="IPR001525">
    <property type="entry name" value="C5_MeTfrase"/>
</dbReference>
<evidence type="ECO:0000256" key="7">
    <source>
        <dbReference type="RuleBase" id="RU000416"/>
    </source>
</evidence>
<evidence type="ECO:0000313" key="9">
    <source>
        <dbReference type="EMBL" id="RKP43780.1"/>
    </source>
</evidence>
<organism evidence="9 10">
    <name type="scientific">Pararobbsia silviterrae</name>
    <dbReference type="NCBI Taxonomy" id="1792498"/>
    <lineage>
        <taxon>Bacteria</taxon>
        <taxon>Pseudomonadati</taxon>
        <taxon>Pseudomonadota</taxon>
        <taxon>Betaproteobacteria</taxon>
        <taxon>Burkholderiales</taxon>
        <taxon>Burkholderiaceae</taxon>
        <taxon>Pararobbsia</taxon>
    </lineage>
</organism>
<evidence type="ECO:0000256" key="6">
    <source>
        <dbReference type="PROSITE-ProRule" id="PRU01016"/>
    </source>
</evidence>
<dbReference type="Pfam" id="PF00145">
    <property type="entry name" value="DNA_methylase"/>
    <property type="match status" value="1"/>
</dbReference>
<keyword evidence="3 6" id="KW-0949">S-adenosyl-L-methionine</keyword>
<evidence type="ECO:0000256" key="4">
    <source>
        <dbReference type="ARBA" id="ARBA00022747"/>
    </source>
</evidence>
<comment type="catalytic activity">
    <reaction evidence="5 8">
        <text>a 2'-deoxycytidine in DNA + S-adenosyl-L-methionine = a 5-methyl-2'-deoxycytidine in DNA + S-adenosyl-L-homocysteine + H(+)</text>
        <dbReference type="Rhea" id="RHEA:13681"/>
        <dbReference type="Rhea" id="RHEA-COMP:11369"/>
        <dbReference type="Rhea" id="RHEA-COMP:11370"/>
        <dbReference type="ChEBI" id="CHEBI:15378"/>
        <dbReference type="ChEBI" id="CHEBI:57856"/>
        <dbReference type="ChEBI" id="CHEBI:59789"/>
        <dbReference type="ChEBI" id="CHEBI:85452"/>
        <dbReference type="ChEBI" id="CHEBI:85454"/>
        <dbReference type="EC" id="2.1.1.37"/>
    </reaction>
</comment>